<evidence type="ECO:0000313" key="8">
    <source>
        <dbReference type="Proteomes" id="UP000321723"/>
    </source>
</evidence>
<evidence type="ECO:0000256" key="5">
    <source>
        <dbReference type="HAMAP-Rule" id="MF_00214"/>
    </source>
</evidence>
<reference evidence="7 9" key="2">
    <citation type="submission" date="2020-08" db="EMBL/GenBank/DDBJ databases">
        <title>Sequencing the genomes of 1000 actinobacteria strains.</title>
        <authorList>
            <person name="Klenk H.-P."/>
        </authorList>
    </citation>
    <scope>NUCLEOTIDE SEQUENCE [LARGE SCALE GENOMIC DNA]</scope>
    <source>
        <strain evidence="7 9">DSM 9581</strain>
    </source>
</reference>
<dbReference type="HAMAP" id="MF_00214">
    <property type="entry name" value="AroD"/>
    <property type="match status" value="1"/>
</dbReference>
<dbReference type="GO" id="GO:0009423">
    <property type="term" value="P:chorismate biosynthetic process"/>
    <property type="evidence" value="ECO:0007669"/>
    <property type="project" value="UniProtKB-UniRule"/>
</dbReference>
<dbReference type="GO" id="GO:0009073">
    <property type="term" value="P:aromatic amino acid family biosynthetic process"/>
    <property type="evidence" value="ECO:0007669"/>
    <property type="project" value="UniProtKB-KW"/>
</dbReference>
<comment type="pathway">
    <text evidence="5">Metabolic intermediate biosynthesis; chorismate biosynthesis; chorismate from D-erythrose 4-phosphate and phosphoenolpyruvate: step 3/7.</text>
</comment>
<dbReference type="GO" id="GO:0003855">
    <property type="term" value="F:3-dehydroquinate dehydratase activity"/>
    <property type="evidence" value="ECO:0007669"/>
    <property type="project" value="UniProtKB-UniRule"/>
</dbReference>
<dbReference type="EC" id="4.2.1.10" evidence="5"/>
<gene>
    <name evidence="5 6" type="primary">aroD</name>
    <name evidence="6" type="ORF">CHO01_13440</name>
    <name evidence="7" type="ORF">HNR08_000774</name>
</gene>
<evidence type="ECO:0000256" key="4">
    <source>
        <dbReference type="ARBA" id="ARBA00023270"/>
    </source>
</evidence>
<dbReference type="FunFam" id="3.20.20.70:FF:000047">
    <property type="entry name" value="3-dehydroquinate dehydratase"/>
    <property type="match status" value="1"/>
</dbReference>
<dbReference type="GO" id="GO:0008652">
    <property type="term" value="P:amino acid biosynthetic process"/>
    <property type="evidence" value="ECO:0007669"/>
    <property type="project" value="UniProtKB-KW"/>
</dbReference>
<protein>
    <recommendedName>
        <fullName evidence="5">3-dehydroquinate dehydratase</fullName>
        <shortName evidence="5">3-dehydroquinase</shortName>
        <ecNumber evidence="5">4.2.1.10</ecNumber>
    </recommendedName>
    <alternativeName>
        <fullName evidence="5">Type I DHQase</fullName>
    </alternativeName>
    <alternativeName>
        <fullName evidence="5">Type I dehydroquinase</fullName>
        <shortName evidence="5">DHQ1</shortName>
    </alternativeName>
</protein>
<keyword evidence="5" id="KW-0028">Amino-acid biosynthesis</keyword>
<dbReference type="AlphaFoldDB" id="A0A511FEH4"/>
<comment type="catalytic activity">
    <reaction evidence="1 5">
        <text>3-dehydroquinate = 3-dehydroshikimate + H2O</text>
        <dbReference type="Rhea" id="RHEA:21096"/>
        <dbReference type="ChEBI" id="CHEBI:15377"/>
        <dbReference type="ChEBI" id="CHEBI:16630"/>
        <dbReference type="ChEBI" id="CHEBI:32364"/>
        <dbReference type="EC" id="4.2.1.10"/>
    </reaction>
</comment>
<dbReference type="EMBL" id="JACHDN010000001">
    <property type="protein sequence ID" value="MBB5472038.1"/>
    <property type="molecule type" value="Genomic_DNA"/>
</dbReference>
<dbReference type="Proteomes" id="UP000321723">
    <property type="component" value="Unassembled WGS sequence"/>
</dbReference>
<accession>A0A511FEH4</accession>
<keyword evidence="8" id="KW-1185">Reference proteome</keyword>
<feature type="binding site" evidence="5">
    <location>
        <position position="228"/>
    </location>
    <ligand>
        <name>3-dehydroquinate</name>
        <dbReference type="ChEBI" id="CHEBI:32364"/>
    </ligand>
</feature>
<name>A0A511FEH4_9CELL</name>
<dbReference type="InterPro" id="IPR001381">
    <property type="entry name" value="DHquinase_I"/>
</dbReference>
<dbReference type="CDD" id="cd00502">
    <property type="entry name" value="DHQase_I"/>
    <property type="match status" value="1"/>
</dbReference>
<proteinExistence type="inferred from homology"/>
<evidence type="ECO:0000256" key="1">
    <source>
        <dbReference type="ARBA" id="ARBA00001864"/>
    </source>
</evidence>
<feature type="binding site" evidence="5">
    <location>
        <position position="98"/>
    </location>
    <ligand>
        <name>3-dehydroquinate</name>
        <dbReference type="ChEBI" id="CHEBI:32364"/>
    </ligand>
</feature>
<feature type="active site" description="Proton donor/acceptor" evidence="5">
    <location>
        <position position="159"/>
    </location>
</feature>
<feature type="binding site" evidence="5">
    <location>
        <position position="247"/>
    </location>
    <ligand>
        <name>3-dehydroquinate</name>
        <dbReference type="ChEBI" id="CHEBI:32364"/>
    </ligand>
</feature>
<evidence type="ECO:0000313" key="7">
    <source>
        <dbReference type="EMBL" id="MBB5472038.1"/>
    </source>
</evidence>
<dbReference type="InterPro" id="IPR018508">
    <property type="entry name" value="3-dehydroquinate_DH_AS"/>
</dbReference>
<evidence type="ECO:0000256" key="2">
    <source>
        <dbReference type="ARBA" id="ARBA00023141"/>
    </source>
</evidence>
<dbReference type="SUPFAM" id="SSF51569">
    <property type="entry name" value="Aldolase"/>
    <property type="match status" value="1"/>
</dbReference>
<comment type="function">
    <text evidence="5">Involved in the third step of the chorismate pathway, which leads to the biosynthesis of aromatic amino acids. Catalyzes the cis-dehydration of 3-dehydroquinate (DHQ) and introduces the first double bond of the aromatic ring to yield 3-dehydroshikimate.</text>
</comment>
<dbReference type="NCBIfam" id="TIGR01093">
    <property type="entry name" value="aroD"/>
    <property type="match status" value="1"/>
</dbReference>
<dbReference type="InterPro" id="IPR013785">
    <property type="entry name" value="Aldolase_TIM"/>
</dbReference>
<dbReference type="UniPathway" id="UPA00053">
    <property type="reaction ID" value="UER00086"/>
</dbReference>
<dbReference type="PROSITE" id="PS01028">
    <property type="entry name" value="DEHYDROQUINASE_I"/>
    <property type="match status" value="1"/>
</dbReference>
<evidence type="ECO:0000256" key="3">
    <source>
        <dbReference type="ARBA" id="ARBA00023239"/>
    </source>
</evidence>
<reference evidence="6 8" key="1">
    <citation type="submission" date="2019-07" db="EMBL/GenBank/DDBJ databases">
        <title>Whole genome shotgun sequence of Cellulomonas hominis NBRC 16055.</title>
        <authorList>
            <person name="Hosoyama A."/>
            <person name="Uohara A."/>
            <person name="Ohji S."/>
            <person name="Ichikawa N."/>
        </authorList>
    </citation>
    <scope>NUCLEOTIDE SEQUENCE [LARGE SCALE GENOMIC DNA]</scope>
    <source>
        <strain evidence="6 8">NBRC 16055</strain>
    </source>
</reference>
<comment type="similarity">
    <text evidence="5">Belongs to the type-I 3-dehydroquinase family.</text>
</comment>
<dbReference type="Gene3D" id="3.20.20.70">
    <property type="entry name" value="Aldolase class I"/>
    <property type="match status" value="1"/>
</dbReference>
<dbReference type="Pfam" id="PF01487">
    <property type="entry name" value="DHquinase_I"/>
    <property type="match status" value="1"/>
</dbReference>
<dbReference type="InterPro" id="IPR050146">
    <property type="entry name" value="Type-I_3-dehydroquinase"/>
</dbReference>
<keyword evidence="4 5" id="KW-0704">Schiff base</keyword>
<feature type="active site" description="Schiff-base intermediate with substrate" evidence="5">
    <location>
        <position position="186"/>
    </location>
</feature>
<evidence type="ECO:0000313" key="9">
    <source>
        <dbReference type="Proteomes" id="UP000564629"/>
    </source>
</evidence>
<evidence type="ECO:0000313" key="6">
    <source>
        <dbReference type="EMBL" id="GEL46228.1"/>
    </source>
</evidence>
<dbReference type="PANTHER" id="PTHR43699">
    <property type="entry name" value="3-DEHYDROQUINATE DEHYDRATASE"/>
    <property type="match status" value="1"/>
</dbReference>
<feature type="binding site" evidence="5">
    <location>
        <position position="251"/>
    </location>
    <ligand>
        <name>3-dehydroquinate</name>
        <dbReference type="ChEBI" id="CHEBI:32364"/>
    </ligand>
</feature>
<comment type="caution">
    <text evidence="5">Lacks conserved residue(s) required for the propagation of feature annotation.</text>
</comment>
<sequence>MTRTPATRPVTVPVTVRGTVLGAGRPKVIVPLTGGTVPALLDQARDVVAAGPDLVEWRVDHLGPGGAAPGDAAPADVVAAGRELRAALGGLPLLVTIRTAAEGGLAAVADADYVAVYRAVLEAGLADLVDVEVMRDEATVRTLVDLAHAAGALVVASNHDFDATPPQEEIVRRLLHMADRGADVLKIAVMPHDPGDVLALLAATWEASGRTERPLITMAMAGTGVASRVAGGAFGSAATFGTVGAASAPGQVELGALRAALAVVHPG</sequence>
<keyword evidence="3 5" id="KW-0456">Lyase</keyword>
<comment type="caution">
    <text evidence="6">The sequence shown here is derived from an EMBL/GenBank/DDBJ whole genome shotgun (WGS) entry which is preliminary data.</text>
</comment>
<organism evidence="6 8">
    <name type="scientific">Cellulomonas hominis</name>
    <dbReference type="NCBI Taxonomy" id="156981"/>
    <lineage>
        <taxon>Bacteria</taxon>
        <taxon>Bacillati</taxon>
        <taxon>Actinomycetota</taxon>
        <taxon>Actinomycetes</taxon>
        <taxon>Micrococcales</taxon>
        <taxon>Cellulomonadaceae</taxon>
        <taxon>Cellulomonas</taxon>
    </lineage>
</organism>
<dbReference type="RefSeq" id="WP_146835517.1">
    <property type="nucleotide sequence ID" value="NZ_BJVQ01000012.1"/>
</dbReference>
<comment type="subunit">
    <text evidence="5">Homodimer.</text>
</comment>
<dbReference type="OrthoDB" id="9813659at2"/>
<keyword evidence="2 5" id="KW-0057">Aromatic amino acid biosynthesis</keyword>
<feature type="binding site" evidence="5">
    <location>
        <begin position="56"/>
        <end position="58"/>
    </location>
    <ligand>
        <name>3-dehydroquinate</name>
        <dbReference type="ChEBI" id="CHEBI:32364"/>
    </ligand>
</feature>
<dbReference type="PANTHER" id="PTHR43699:SF1">
    <property type="entry name" value="3-DEHYDROQUINATE DEHYDRATASE"/>
    <property type="match status" value="1"/>
</dbReference>
<dbReference type="GO" id="GO:0046279">
    <property type="term" value="P:3,4-dihydroxybenzoate biosynthetic process"/>
    <property type="evidence" value="ECO:0007669"/>
    <property type="project" value="TreeGrafter"/>
</dbReference>
<dbReference type="Proteomes" id="UP000564629">
    <property type="component" value="Unassembled WGS sequence"/>
</dbReference>
<dbReference type="EMBL" id="BJVQ01000012">
    <property type="protein sequence ID" value="GEL46228.1"/>
    <property type="molecule type" value="Genomic_DNA"/>
</dbReference>